<gene>
    <name evidence="7" type="ORF">GCM10025778_02160</name>
</gene>
<reference evidence="8" key="1">
    <citation type="journal article" date="2019" name="Int. J. Syst. Evol. Microbiol.">
        <title>The Global Catalogue of Microorganisms (GCM) 10K type strain sequencing project: providing services to taxonomists for standard genome sequencing and annotation.</title>
        <authorList>
            <consortium name="The Broad Institute Genomics Platform"/>
            <consortium name="The Broad Institute Genome Sequencing Center for Infectious Disease"/>
            <person name="Wu L."/>
            <person name="Ma J."/>
        </authorList>
    </citation>
    <scope>NUCLEOTIDE SEQUENCE [LARGE SCALE GENOMIC DNA]</scope>
    <source>
        <strain evidence="8">JCM 18952</strain>
    </source>
</reference>
<comment type="similarity">
    <text evidence="2">Belongs to the FAD-binding monooxygenase family.</text>
</comment>
<dbReference type="RefSeq" id="WP_210101826.1">
    <property type="nucleotide sequence ID" value="NZ_BAABLK010000005.1"/>
</dbReference>
<keyword evidence="6" id="KW-0560">Oxidoreductase</keyword>
<evidence type="ECO:0000256" key="2">
    <source>
        <dbReference type="ARBA" id="ARBA00010139"/>
    </source>
</evidence>
<evidence type="ECO:0000256" key="6">
    <source>
        <dbReference type="ARBA" id="ARBA00023002"/>
    </source>
</evidence>
<evidence type="ECO:0000256" key="1">
    <source>
        <dbReference type="ARBA" id="ARBA00009183"/>
    </source>
</evidence>
<sequence length="469" mass="52635">MSLRVGIIGAGPSGMAQLRAFEAARAKGADMPEIVCFEKQSDWGGQWNYTWHTGIDGSGESAHSSMYRHLWSNGPKECLEFSDYTFDEHFGRPISSFPPRAVLFDYISGRVEKSDVRKYIQFNTAVRWVNYDESTEEFTLFSQDVKTGESTSYVFDKLVVSTGHFSTPNIPEFEGINTFPGEVLHAHDFRGAERFAGKHLLMIGSSYSAEDIGMQAHKMGAASITLSYRSAPMGFDWPSSTVERPLVTSFEGSTAHFSDGTSDDFDAVIMCTGYLHKYPFLSSELAVNSPNVLYPGNLYKGVVWQQNTNLFYLGAQDQYYTFNMFDAQAWFARDVMTGKIALPSEAERAADIQSWLDAQAAIPDHDGEADFQTDYVRNLIQATDYPEFDLDAVGTLFKDWMRHKSEDILGYRDKAHRSVITGTMAETHHTRWINAMDDSLERFLNGPSQNMNTHAMATLDADEILSKGK</sequence>
<evidence type="ECO:0000256" key="5">
    <source>
        <dbReference type="ARBA" id="ARBA00022857"/>
    </source>
</evidence>
<protein>
    <submittedName>
        <fullName evidence="7">NAD(P)/FAD-dependent oxidoreductase</fullName>
    </submittedName>
</protein>
<keyword evidence="8" id="KW-1185">Reference proteome</keyword>
<dbReference type="InterPro" id="IPR036188">
    <property type="entry name" value="FAD/NAD-bd_sf"/>
</dbReference>
<dbReference type="PANTHER" id="PTHR23023">
    <property type="entry name" value="DIMETHYLANILINE MONOOXYGENASE"/>
    <property type="match status" value="1"/>
</dbReference>
<evidence type="ECO:0000256" key="4">
    <source>
        <dbReference type="ARBA" id="ARBA00022827"/>
    </source>
</evidence>
<accession>A0ABP9TH43</accession>
<keyword evidence="5" id="KW-0521">NADP</keyword>
<dbReference type="InterPro" id="IPR050346">
    <property type="entry name" value="FMO-like"/>
</dbReference>
<dbReference type="InterPro" id="IPR020946">
    <property type="entry name" value="Flavin_mOase-like"/>
</dbReference>
<organism evidence="7 8">
    <name type="scientific">Paeniglutamicibacter antarcticus</name>
    <dbReference type="NCBI Taxonomy" id="494023"/>
    <lineage>
        <taxon>Bacteria</taxon>
        <taxon>Bacillati</taxon>
        <taxon>Actinomycetota</taxon>
        <taxon>Actinomycetes</taxon>
        <taxon>Micrococcales</taxon>
        <taxon>Micrococcaceae</taxon>
        <taxon>Paeniglutamicibacter</taxon>
    </lineage>
</organism>
<keyword evidence="3" id="KW-0285">Flavoprotein</keyword>
<evidence type="ECO:0000313" key="8">
    <source>
        <dbReference type="Proteomes" id="UP001501257"/>
    </source>
</evidence>
<dbReference type="Gene3D" id="3.50.50.60">
    <property type="entry name" value="FAD/NAD(P)-binding domain"/>
    <property type="match status" value="2"/>
</dbReference>
<dbReference type="PIRSF" id="PIRSF000332">
    <property type="entry name" value="FMO"/>
    <property type="match status" value="1"/>
</dbReference>
<keyword evidence="4" id="KW-0274">FAD</keyword>
<name>A0ABP9TH43_9MICC</name>
<dbReference type="Pfam" id="PF00743">
    <property type="entry name" value="FMO-like"/>
    <property type="match status" value="2"/>
</dbReference>
<comment type="caution">
    <text evidence="7">The sequence shown here is derived from an EMBL/GenBank/DDBJ whole genome shotgun (WGS) entry which is preliminary data.</text>
</comment>
<proteinExistence type="inferred from homology"/>
<comment type="similarity">
    <text evidence="1">Belongs to the FMO family.</text>
</comment>
<dbReference type="Proteomes" id="UP001501257">
    <property type="component" value="Unassembled WGS sequence"/>
</dbReference>
<dbReference type="SUPFAM" id="SSF51905">
    <property type="entry name" value="FAD/NAD(P)-binding domain"/>
    <property type="match status" value="2"/>
</dbReference>
<dbReference type="EMBL" id="BAABLK010000005">
    <property type="protein sequence ID" value="GAA5225686.1"/>
    <property type="molecule type" value="Genomic_DNA"/>
</dbReference>
<evidence type="ECO:0000313" key="7">
    <source>
        <dbReference type="EMBL" id="GAA5225686.1"/>
    </source>
</evidence>
<evidence type="ECO:0000256" key="3">
    <source>
        <dbReference type="ARBA" id="ARBA00022630"/>
    </source>
</evidence>
<dbReference type="InterPro" id="IPR000960">
    <property type="entry name" value="Flavin_mOase"/>
</dbReference>